<dbReference type="PANTHER" id="PTHR43711:SF1">
    <property type="entry name" value="HISTIDINE KINASE 1"/>
    <property type="match status" value="1"/>
</dbReference>
<comment type="subcellular location">
    <subcellularLocation>
        <location evidence="2">Membrane</location>
    </subcellularLocation>
</comment>
<dbReference type="CDD" id="cd00082">
    <property type="entry name" value="HisKA"/>
    <property type="match status" value="1"/>
</dbReference>
<evidence type="ECO:0000256" key="8">
    <source>
        <dbReference type="SAM" id="Phobius"/>
    </source>
</evidence>
<dbReference type="AlphaFoldDB" id="A7NIH2"/>
<dbReference type="PRINTS" id="PR00344">
    <property type="entry name" value="BCTRLSENSOR"/>
</dbReference>
<keyword evidence="5 11" id="KW-0808">Transferase</keyword>
<dbReference type="Pfam" id="PF00512">
    <property type="entry name" value="HisKA"/>
    <property type="match status" value="1"/>
</dbReference>
<keyword evidence="6 11" id="KW-0418">Kinase</keyword>
<keyword evidence="8" id="KW-1133">Transmembrane helix</keyword>
<dbReference type="SMART" id="SM00387">
    <property type="entry name" value="HATPase_c"/>
    <property type="match status" value="1"/>
</dbReference>
<dbReference type="GO" id="GO:0000155">
    <property type="term" value="F:phosphorelay sensor kinase activity"/>
    <property type="evidence" value="ECO:0007669"/>
    <property type="project" value="InterPro"/>
</dbReference>
<dbReference type="Gene3D" id="1.10.287.130">
    <property type="match status" value="1"/>
</dbReference>
<organism evidence="11 12">
    <name type="scientific">Roseiflexus castenholzii (strain DSM 13941 / HLO8)</name>
    <dbReference type="NCBI Taxonomy" id="383372"/>
    <lineage>
        <taxon>Bacteria</taxon>
        <taxon>Bacillati</taxon>
        <taxon>Chloroflexota</taxon>
        <taxon>Chloroflexia</taxon>
        <taxon>Chloroflexales</taxon>
        <taxon>Roseiflexineae</taxon>
        <taxon>Roseiflexaceae</taxon>
        <taxon>Roseiflexus</taxon>
    </lineage>
</organism>
<dbReference type="Gene3D" id="6.10.340.10">
    <property type="match status" value="1"/>
</dbReference>
<reference evidence="11 12" key="1">
    <citation type="submission" date="2007-08" db="EMBL/GenBank/DDBJ databases">
        <title>Complete sequence of Roseiflexus castenholzii DSM 13941.</title>
        <authorList>
            <consortium name="US DOE Joint Genome Institute"/>
            <person name="Copeland A."/>
            <person name="Lucas S."/>
            <person name="Lapidus A."/>
            <person name="Barry K."/>
            <person name="Glavina del Rio T."/>
            <person name="Dalin E."/>
            <person name="Tice H."/>
            <person name="Pitluck S."/>
            <person name="Thompson L.S."/>
            <person name="Brettin T."/>
            <person name="Bruce D."/>
            <person name="Detter J.C."/>
            <person name="Han C."/>
            <person name="Tapia R."/>
            <person name="Schmutz J."/>
            <person name="Larimer F."/>
            <person name="Land M."/>
            <person name="Hauser L."/>
            <person name="Kyrpides N."/>
            <person name="Mikhailova N."/>
            <person name="Bryant D.A."/>
            <person name="Hanada S."/>
            <person name="Tsukatani Y."/>
            <person name="Richardson P."/>
        </authorList>
    </citation>
    <scope>NUCLEOTIDE SEQUENCE [LARGE SCALE GENOMIC DNA]</scope>
    <source>
        <strain evidence="12">DSM 13941 / HLO8</strain>
    </source>
</reference>
<proteinExistence type="predicted"/>
<dbReference type="SUPFAM" id="SSF158472">
    <property type="entry name" value="HAMP domain-like"/>
    <property type="match status" value="1"/>
</dbReference>
<keyword evidence="8" id="KW-0472">Membrane</keyword>
<evidence type="ECO:0000256" key="1">
    <source>
        <dbReference type="ARBA" id="ARBA00000085"/>
    </source>
</evidence>
<feature type="domain" description="HAMP" evidence="10">
    <location>
        <begin position="74"/>
        <end position="126"/>
    </location>
</feature>
<feature type="domain" description="Histidine kinase" evidence="9">
    <location>
        <begin position="134"/>
        <end position="350"/>
    </location>
</feature>
<protein>
    <recommendedName>
        <fullName evidence="3">histidine kinase</fullName>
        <ecNumber evidence="3">2.7.13.3</ecNumber>
    </recommendedName>
</protein>
<dbReference type="InterPro" id="IPR003661">
    <property type="entry name" value="HisK_dim/P_dom"/>
</dbReference>
<dbReference type="InterPro" id="IPR005467">
    <property type="entry name" value="His_kinase_dom"/>
</dbReference>
<dbReference type="InterPro" id="IPR003594">
    <property type="entry name" value="HATPase_dom"/>
</dbReference>
<dbReference type="PROSITE" id="PS50885">
    <property type="entry name" value="HAMP"/>
    <property type="match status" value="1"/>
</dbReference>
<evidence type="ECO:0000256" key="4">
    <source>
        <dbReference type="ARBA" id="ARBA00022553"/>
    </source>
</evidence>
<dbReference type="eggNOG" id="COG3850">
    <property type="taxonomic scope" value="Bacteria"/>
</dbReference>
<dbReference type="SUPFAM" id="SSF47384">
    <property type="entry name" value="Homodimeric domain of signal transducing histidine kinase"/>
    <property type="match status" value="1"/>
</dbReference>
<dbReference type="InterPro" id="IPR036890">
    <property type="entry name" value="HATPase_C_sf"/>
</dbReference>
<feature type="transmembrane region" description="Helical" evidence="8">
    <location>
        <begin position="12"/>
        <end position="30"/>
    </location>
</feature>
<accession>A7NIH2</accession>
<comment type="catalytic activity">
    <reaction evidence="1">
        <text>ATP + protein L-histidine = ADP + protein N-phospho-L-histidine.</text>
        <dbReference type="EC" id="2.7.13.3"/>
    </reaction>
</comment>
<keyword evidence="8" id="KW-0812">Transmembrane</keyword>
<evidence type="ECO:0000259" key="10">
    <source>
        <dbReference type="PROSITE" id="PS50885"/>
    </source>
</evidence>
<dbReference type="SMART" id="SM00388">
    <property type="entry name" value="HisKA"/>
    <property type="match status" value="1"/>
</dbReference>
<evidence type="ECO:0000313" key="11">
    <source>
        <dbReference type="EMBL" id="ABU57272.1"/>
    </source>
</evidence>
<dbReference type="Proteomes" id="UP000000263">
    <property type="component" value="Chromosome"/>
</dbReference>
<dbReference type="InterPro" id="IPR003660">
    <property type="entry name" value="HAMP_dom"/>
</dbReference>
<feature type="transmembrane region" description="Helical" evidence="8">
    <location>
        <begin position="50"/>
        <end position="73"/>
    </location>
</feature>
<dbReference type="PROSITE" id="PS50109">
    <property type="entry name" value="HIS_KIN"/>
    <property type="match status" value="1"/>
</dbReference>
<keyword evidence="4" id="KW-0597">Phosphoprotein</keyword>
<name>A7NIH2_ROSCS</name>
<dbReference type="Pfam" id="PF00672">
    <property type="entry name" value="HAMP"/>
    <property type="match status" value="1"/>
</dbReference>
<dbReference type="CDD" id="cd16922">
    <property type="entry name" value="HATPase_EvgS-ArcB-TorS-like"/>
    <property type="match status" value="1"/>
</dbReference>
<dbReference type="CDD" id="cd06225">
    <property type="entry name" value="HAMP"/>
    <property type="match status" value="1"/>
</dbReference>
<keyword evidence="12" id="KW-1185">Reference proteome</keyword>
<dbReference type="STRING" id="383372.Rcas_1175"/>
<dbReference type="Gene3D" id="3.30.565.10">
    <property type="entry name" value="Histidine kinase-like ATPase, C-terminal domain"/>
    <property type="match status" value="1"/>
</dbReference>
<dbReference type="InterPro" id="IPR050736">
    <property type="entry name" value="Sensor_HK_Regulatory"/>
</dbReference>
<keyword evidence="7" id="KW-0902">Two-component regulatory system</keyword>
<evidence type="ECO:0000256" key="6">
    <source>
        <dbReference type="ARBA" id="ARBA00022777"/>
    </source>
</evidence>
<gene>
    <name evidence="11" type="ordered locus">Rcas_1175</name>
</gene>
<dbReference type="Pfam" id="PF02518">
    <property type="entry name" value="HATPase_c"/>
    <property type="match status" value="1"/>
</dbReference>
<dbReference type="EMBL" id="CP000804">
    <property type="protein sequence ID" value="ABU57272.1"/>
    <property type="molecule type" value="Genomic_DNA"/>
</dbReference>
<evidence type="ECO:0000259" key="9">
    <source>
        <dbReference type="PROSITE" id="PS50109"/>
    </source>
</evidence>
<dbReference type="PANTHER" id="PTHR43711">
    <property type="entry name" value="TWO-COMPONENT HISTIDINE KINASE"/>
    <property type="match status" value="1"/>
</dbReference>
<evidence type="ECO:0000256" key="3">
    <source>
        <dbReference type="ARBA" id="ARBA00012438"/>
    </source>
</evidence>
<dbReference type="OrthoDB" id="9800372at2"/>
<dbReference type="InterPro" id="IPR036097">
    <property type="entry name" value="HisK_dim/P_sf"/>
</dbReference>
<dbReference type="FunFam" id="3.30.565.10:FF:000006">
    <property type="entry name" value="Sensor histidine kinase WalK"/>
    <property type="match status" value="1"/>
</dbReference>
<sequence>MGLWRQLRWRIIAAQMLVVLVGVVTLIVTADIVAARTVDPALLPVFEEAVLQALIVAALASALVGLGASLLLVREILRPLRQLAVSSRRIASGHYDERVTVPLSDELRDVAQSFNQMAEALAQVEQQRVTLIGNVAHELRTPLAGLEGYLEGLLDGVLPGDPETISAMQHEVRRLRRLVDDLQHLSRVEAGQMPLQSQVFDLVALVQRIVAQLRPQLIEQCLEIAVEAPDRAVLAYADPDRTAQVLVNLVGNAIRYTPEDGCITLRVRSEVEHVQVAVEDTGIGIPAEALPYLFERFYRVDPSRSRASGGSGIGLTIARHLARAMGGEITATSPGIGQGSVFTLTLPRGDNERGKRHSS</sequence>
<dbReference type="EC" id="2.7.13.3" evidence="3"/>
<dbReference type="InterPro" id="IPR004358">
    <property type="entry name" value="Sig_transdc_His_kin-like_C"/>
</dbReference>
<dbReference type="eggNOG" id="COG5002">
    <property type="taxonomic scope" value="Bacteria"/>
</dbReference>
<evidence type="ECO:0000256" key="5">
    <source>
        <dbReference type="ARBA" id="ARBA00022679"/>
    </source>
</evidence>
<dbReference type="HOGENOM" id="CLU_000445_89_3_0"/>
<dbReference type="FunFam" id="1.10.287.130:FF:000136">
    <property type="entry name" value="Histidine kinase"/>
    <property type="match status" value="1"/>
</dbReference>
<evidence type="ECO:0000256" key="7">
    <source>
        <dbReference type="ARBA" id="ARBA00023012"/>
    </source>
</evidence>
<evidence type="ECO:0000256" key="2">
    <source>
        <dbReference type="ARBA" id="ARBA00004370"/>
    </source>
</evidence>
<evidence type="ECO:0000313" key="12">
    <source>
        <dbReference type="Proteomes" id="UP000000263"/>
    </source>
</evidence>
<dbReference type="KEGG" id="rca:Rcas_1175"/>
<dbReference type="SUPFAM" id="SSF55874">
    <property type="entry name" value="ATPase domain of HSP90 chaperone/DNA topoisomerase II/histidine kinase"/>
    <property type="match status" value="1"/>
</dbReference>
<dbReference type="GO" id="GO:0016020">
    <property type="term" value="C:membrane"/>
    <property type="evidence" value="ECO:0007669"/>
    <property type="project" value="UniProtKB-SubCell"/>
</dbReference>
<dbReference type="SMART" id="SM00304">
    <property type="entry name" value="HAMP"/>
    <property type="match status" value="1"/>
</dbReference>